<sequence>MKNLFSFNYDTFNYWPIYDAVKKYYPLGIDVNRQDVRITKRSETFVDNYPANKDIQELIHENIFIQKNHSTRWGSFQKDLQNQTAKRIRNTSNLMWPCFSGNVVLSNKKNGNCIYSSELRFAVSLLGPFYTIYGADSTTLVLHSGIPHPDEPTYPVRFPSINAITASPYQEYESTFQIVQDSIRKCFPGYRLVPFVINTMRIEGLHLDHFEEQDPTIHDALFYNLENFTYSMRRVRGDKSYGCDEWRI</sequence>
<protein>
    <submittedName>
        <fullName evidence="1">Uncharacterized protein</fullName>
    </submittedName>
</protein>
<name>A0A7L4ZX88_9BACT</name>
<keyword evidence="2" id="KW-1185">Reference proteome</keyword>
<evidence type="ECO:0000313" key="2">
    <source>
        <dbReference type="Proteomes" id="UP000326380"/>
    </source>
</evidence>
<dbReference type="EMBL" id="VTWU01000010">
    <property type="protein sequence ID" value="KAA9325360.1"/>
    <property type="molecule type" value="Genomic_DNA"/>
</dbReference>
<dbReference type="RefSeq" id="WP_151080843.1">
    <property type="nucleotide sequence ID" value="NZ_CP047647.1"/>
</dbReference>
<proteinExistence type="predicted"/>
<reference evidence="1 2" key="1">
    <citation type="submission" date="2019-09" db="EMBL/GenBank/DDBJ databases">
        <title>Genome sequence of Hymenobacter sp. M3.</title>
        <authorList>
            <person name="Srinivasan S."/>
        </authorList>
    </citation>
    <scope>NUCLEOTIDE SEQUENCE [LARGE SCALE GENOMIC DNA]</scope>
    <source>
        <strain evidence="1 2">M3</strain>
    </source>
</reference>
<dbReference type="AlphaFoldDB" id="A0A7L4ZX88"/>
<gene>
    <name evidence="1" type="ORF">F0P96_20380</name>
</gene>
<comment type="caution">
    <text evidence="1">The sequence shown here is derived from an EMBL/GenBank/DDBJ whole genome shotgun (WGS) entry which is preliminary data.</text>
</comment>
<organism evidence="1 2">
    <name type="scientific">Hymenobacter busanensis</name>
    <dbReference type="NCBI Taxonomy" id="2607656"/>
    <lineage>
        <taxon>Bacteria</taxon>
        <taxon>Pseudomonadati</taxon>
        <taxon>Bacteroidota</taxon>
        <taxon>Cytophagia</taxon>
        <taxon>Cytophagales</taxon>
        <taxon>Hymenobacteraceae</taxon>
        <taxon>Hymenobacter</taxon>
    </lineage>
</organism>
<evidence type="ECO:0000313" key="1">
    <source>
        <dbReference type="EMBL" id="KAA9325360.1"/>
    </source>
</evidence>
<accession>A0A7L4ZX88</accession>
<dbReference type="Proteomes" id="UP000326380">
    <property type="component" value="Unassembled WGS sequence"/>
</dbReference>